<sequence length="249" mass="27923">MISTIVRRGIQYDTILLNLAPLTLVDETKEQYGSIGNLYKTFLEAGASKLEESELLERADLYVSSYDVVNKQDYPDLEKIDAVILTGSRYDAFTPGLNNWISKLVDFIRKMLQDRSRVRIIAVCFGHQIVGRAYGVMPERNDAGWEVSVTPVVLTESGKQLFGQESLALHQMHRDVLPRYSSSASVEPIGHSDHGDVQGIYVKNPSEFLERRHGSVLDEATYQDGKDRANDPHDGVTVGARFLMFLLEG</sequence>
<accession>A0A9P4H349</accession>
<dbReference type="SUPFAM" id="SSF52317">
    <property type="entry name" value="Class I glutamine amidotransferase-like"/>
    <property type="match status" value="1"/>
</dbReference>
<evidence type="ECO:0000313" key="2">
    <source>
        <dbReference type="EMBL" id="KAF2026785.1"/>
    </source>
</evidence>
<evidence type="ECO:0000313" key="3">
    <source>
        <dbReference type="Proteomes" id="UP000799777"/>
    </source>
</evidence>
<proteinExistence type="predicted"/>
<reference evidence="2" key="1">
    <citation type="journal article" date="2020" name="Stud. Mycol.">
        <title>101 Dothideomycetes genomes: a test case for predicting lifestyles and emergence of pathogens.</title>
        <authorList>
            <person name="Haridas S."/>
            <person name="Albert R."/>
            <person name="Binder M."/>
            <person name="Bloem J."/>
            <person name="Labutti K."/>
            <person name="Salamov A."/>
            <person name="Andreopoulos B."/>
            <person name="Baker S."/>
            <person name="Barry K."/>
            <person name="Bills G."/>
            <person name="Bluhm B."/>
            <person name="Cannon C."/>
            <person name="Castanera R."/>
            <person name="Culley D."/>
            <person name="Daum C."/>
            <person name="Ezra D."/>
            <person name="Gonzalez J."/>
            <person name="Henrissat B."/>
            <person name="Kuo A."/>
            <person name="Liang C."/>
            <person name="Lipzen A."/>
            <person name="Lutzoni F."/>
            <person name="Magnuson J."/>
            <person name="Mondo S."/>
            <person name="Nolan M."/>
            <person name="Ohm R."/>
            <person name="Pangilinan J."/>
            <person name="Park H.-J."/>
            <person name="Ramirez L."/>
            <person name="Alfaro M."/>
            <person name="Sun H."/>
            <person name="Tritt A."/>
            <person name="Yoshinaga Y."/>
            <person name="Zwiers L.-H."/>
            <person name="Turgeon B."/>
            <person name="Goodwin S."/>
            <person name="Spatafora J."/>
            <person name="Crous P."/>
            <person name="Grigoriev I."/>
        </authorList>
    </citation>
    <scope>NUCLEOTIDE SEQUENCE</scope>
    <source>
        <strain evidence="2">CBS 110217</strain>
    </source>
</reference>
<dbReference type="GO" id="GO:0005829">
    <property type="term" value="C:cytosol"/>
    <property type="evidence" value="ECO:0007669"/>
    <property type="project" value="TreeGrafter"/>
</dbReference>
<evidence type="ECO:0000259" key="1">
    <source>
        <dbReference type="Pfam" id="PF00117"/>
    </source>
</evidence>
<dbReference type="Gene3D" id="3.40.50.880">
    <property type="match status" value="1"/>
</dbReference>
<dbReference type="AlphaFoldDB" id="A0A9P4H349"/>
<dbReference type="PANTHER" id="PTHR42695">
    <property type="entry name" value="GLUTAMINE AMIDOTRANSFERASE YLR126C-RELATED"/>
    <property type="match status" value="1"/>
</dbReference>
<keyword evidence="3" id="KW-1185">Reference proteome</keyword>
<dbReference type="OrthoDB" id="92161at2759"/>
<dbReference type="PANTHER" id="PTHR42695:SF5">
    <property type="entry name" value="GLUTAMINE AMIDOTRANSFERASE YLR126C-RELATED"/>
    <property type="match status" value="1"/>
</dbReference>
<name>A0A9P4H349_9PLEO</name>
<protein>
    <submittedName>
        <fullName evidence="2">GMP synthase</fullName>
    </submittedName>
</protein>
<dbReference type="GO" id="GO:0005634">
    <property type="term" value="C:nucleus"/>
    <property type="evidence" value="ECO:0007669"/>
    <property type="project" value="TreeGrafter"/>
</dbReference>
<gene>
    <name evidence="2" type="ORF">EK21DRAFT_103038</name>
</gene>
<dbReference type="InterPro" id="IPR044992">
    <property type="entry name" value="ChyE-like"/>
</dbReference>
<dbReference type="Proteomes" id="UP000799777">
    <property type="component" value="Unassembled WGS sequence"/>
</dbReference>
<organism evidence="2 3">
    <name type="scientific">Setomelanomma holmii</name>
    <dbReference type="NCBI Taxonomy" id="210430"/>
    <lineage>
        <taxon>Eukaryota</taxon>
        <taxon>Fungi</taxon>
        <taxon>Dikarya</taxon>
        <taxon>Ascomycota</taxon>
        <taxon>Pezizomycotina</taxon>
        <taxon>Dothideomycetes</taxon>
        <taxon>Pleosporomycetidae</taxon>
        <taxon>Pleosporales</taxon>
        <taxon>Pleosporineae</taxon>
        <taxon>Phaeosphaeriaceae</taxon>
        <taxon>Setomelanomma</taxon>
    </lineage>
</organism>
<dbReference type="InterPro" id="IPR017926">
    <property type="entry name" value="GATASE"/>
</dbReference>
<dbReference type="EMBL" id="ML978237">
    <property type="protein sequence ID" value="KAF2026785.1"/>
    <property type="molecule type" value="Genomic_DNA"/>
</dbReference>
<comment type="caution">
    <text evidence="2">The sequence shown here is derived from an EMBL/GenBank/DDBJ whole genome shotgun (WGS) entry which is preliminary data.</text>
</comment>
<dbReference type="InterPro" id="IPR029062">
    <property type="entry name" value="Class_I_gatase-like"/>
</dbReference>
<feature type="domain" description="Glutamine amidotransferase" evidence="1">
    <location>
        <begin position="73"/>
        <end position="203"/>
    </location>
</feature>
<dbReference type="Pfam" id="PF00117">
    <property type="entry name" value="GATase"/>
    <property type="match status" value="1"/>
</dbReference>